<evidence type="ECO:0000313" key="2">
    <source>
        <dbReference type="EMBL" id="MBC5687387.1"/>
    </source>
</evidence>
<dbReference type="NCBIfam" id="TIGR00277">
    <property type="entry name" value="HDIG"/>
    <property type="match status" value="1"/>
</dbReference>
<accession>A0A923LFU1</accession>
<evidence type="ECO:0000259" key="1">
    <source>
        <dbReference type="PROSITE" id="PS51831"/>
    </source>
</evidence>
<proteinExistence type="predicted"/>
<dbReference type="Gene3D" id="1.10.3210.10">
    <property type="entry name" value="Hypothetical protein af1432"/>
    <property type="match status" value="1"/>
</dbReference>
<organism evidence="2 3">
    <name type="scientific">Mediterraneibacter hominis</name>
    <dbReference type="NCBI Taxonomy" id="2763054"/>
    <lineage>
        <taxon>Bacteria</taxon>
        <taxon>Bacillati</taxon>
        <taxon>Bacillota</taxon>
        <taxon>Clostridia</taxon>
        <taxon>Lachnospirales</taxon>
        <taxon>Lachnospiraceae</taxon>
        <taxon>Mediterraneibacter</taxon>
    </lineage>
</organism>
<dbReference type="EMBL" id="JACOPF010000001">
    <property type="protein sequence ID" value="MBC5687387.1"/>
    <property type="molecule type" value="Genomic_DNA"/>
</dbReference>
<evidence type="ECO:0000313" key="3">
    <source>
        <dbReference type="Proteomes" id="UP000652477"/>
    </source>
</evidence>
<comment type="caution">
    <text evidence="2">The sequence shown here is derived from an EMBL/GenBank/DDBJ whole genome shotgun (WGS) entry which is preliminary data.</text>
</comment>
<dbReference type="SUPFAM" id="SSF109604">
    <property type="entry name" value="HD-domain/PDEase-like"/>
    <property type="match status" value="1"/>
</dbReference>
<dbReference type="RefSeq" id="WP_186874083.1">
    <property type="nucleotide sequence ID" value="NZ_JACOPF010000001.1"/>
</dbReference>
<dbReference type="InterPro" id="IPR003607">
    <property type="entry name" value="HD/PDEase_dom"/>
</dbReference>
<gene>
    <name evidence="2" type="ORF">H8S37_00360</name>
</gene>
<dbReference type="AlphaFoldDB" id="A0A923LFU1"/>
<dbReference type="InterPro" id="IPR006675">
    <property type="entry name" value="HDIG_dom"/>
</dbReference>
<sequence length="163" mass="19377">MRRVNAVREHPLFQEYYERLLELETDRRFCRHQMEHLLDTARIAYIRNLEEQLGIEKELIYTAALLHDIGKSLQYEKQIPHELASAEIAEKILHSLPEGCTFTEEEIRQILTAVRGHRKAHSNMEPLEKLLYESDKKSRLCYACLAEKECNWPETKKNKEIDR</sequence>
<feature type="domain" description="HD" evidence="1">
    <location>
        <begin position="33"/>
        <end position="140"/>
    </location>
</feature>
<keyword evidence="3" id="KW-1185">Reference proteome</keyword>
<dbReference type="Proteomes" id="UP000652477">
    <property type="component" value="Unassembled WGS sequence"/>
</dbReference>
<name>A0A923LFU1_9FIRM</name>
<protein>
    <submittedName>
        <fullName evidence="2">HD domain-containing protein</fullName>
    </submittedName>
</protein>
<dbReference type="SMART" id="SM00471">
    <property type="entry name" value="HDc"/>
    <property type="match status" value="1"/>
</dbReference>
<dbReference type="Pfam" id="PF01966">
    <property type="entry name" value="HD"/>
    <property type="match status" value="1"/>
</dbReference>
<dbReference type="InterPro" id="IPR006674">
    <property type="entry name" value="HD_domain"/>
</dbReference>
<dbReference type="PROSITE" id="PS51831">
    <property type="entry name" value="HD"/>
    <property type="match status" value="1"/>
</dbReference>
<reference evidence="2" key="1">
    <citation type="submission" date="2020-08" db="EMBL/GenBank/DDBJ databases">
        <title>Genome public.</title>
        <authorList>
            <person name="Liu C."/>
            <person name="Sun Q."/>
        </authorList>
    </citation>
    <scope>NUCLEOTIDE SEQUENCE</scope>
    <source>
        <strain evidence="2">NSJ-55</strain>
    </source>
</reference>